<evidence type="ECO:0000313" key="4">
    <source>
        <dbReference type="EMBL" id="CAF4093058.1"/>
    </source>
</evidence>
<dbReference type="AlphaFoldDB" id="A0A814L623"/>
<dbReference type="EMBL" id="CAJOBE010009789">
    <property type="protein sequence ID" value="CAF4093058.1"/>
    <property type="molecule type" value="Genomic_DNA"/>
</dbReference>
<dbReference type="EMBL" id="CAJNOO010000919">
    <property type="protein sequence ID" value="CAF1061471.1"/>
    <property type="molecule type" value="Genomic_DNA"/>
</dbReference>
<dbReference type="Proteomes" id="UP000663889">
    <property type="component" value="Unassembled WGS sequence"/>
</dbReference>
<evidence type="ECO:0000313" key="3">
    <source>
        <dbReference type="EMBL" id="CAF3760000.1"/>
    </source>
</evidence>
<proteinExistence type="predicted"/>
<protein>
    <submittedName>
        <fullName evidence="1">Uncharacterized protein</fullName>
    </submittedName>
</protein>
<dbReference type="Proteomes" id="UP000663882">
    <property type="component" value="Unassembled WGS sequence"/>
</dbReference>
<evidence type="ECO:0000313" key="5">
    <source>
        <dbReference type="Proteomes" id="UP000663882"/>
    </source>
</evidence>
<gene>
    <name evidence="4" type="ORF">FNK824_LOCUS30998</name>
    <name evidence="3" type="ORF">OTI717_LOCUS16063</name>
    <name evidence="1" type="ORF">RFH988_LOCUS17279</name>
    <name evidence="2" type="ORF">SEV965_LOCUS15893</name>
</gene>
<comment type="caution">
    <text evidence="1">The sequence shown here is derived from an EMBL/GenBank/DDBJ whole genome shotgun (WGS) entry which is preliminary data.</text>
</comment>
<accession>A0A814L623</accession>
<evidence type="ECO:0000313" key="2">
    <source>
        <dbReference type="EMBL" id="CAF1101501.1"/>
    </source>
</evidence>
<evidence type="ECO:0000313" key="1">
    <source>
        <dbReference type="EMBL" id="CAF1061471.1"/>
    </source>
</evidence>
<dbReference type="Proteomes" id="UP000663874">
    <property type="component" value="Unassembled WGS sequence"/>
</dbReference>
<organism evidence="1 5">
    <name type="scientific">Rotaria sordida</name>
    <dbReference type="NCBI Taxonomy" id="392033"/>
    <lineage>
        <taxon>Eukaryota</taxon>
        <taxon>Metazoa</taxon>
        <taxon>Spiralia</taxon>
        <taxon>Gnathifera</taxon>
        <taxon>Rotifera</taxon>
        <taxon>Eurotatoria</taxon>
        <taxon>Bdelloidea</taxon>
        <taxon>Philodinida</taxon>
        <taxon>Philodinidae</taxon>
        <taxon>Rotaria</taxon>
    </lineage>
</organism>
<dbReference type="EMBL" id="CAJOAX010001965">
    <property type="protein sequence ID" value="CAF3760000.1"/>
    <property type="molecule type" value="Genomic_DNA"/>
</dbReference>
<name>A0A814L623_9BILA</name>
<dbReference type="Proteomes" id="UP000663823">
    <property type="component" value="Unassembled WGS sequence"/>
</dbReference>
<reference evidence="1" key="1">
    <citation type="submission" date="2021-02" db="EMBL/GenBank/DDBJ databases">
        <authorList>
            <person name="Nowell W R."/>
        </authorList>
    </citation>
    <scope>NUCLEOTIDE SEQUENCE</scope>
</reference>
<sequence>MSPNFGHSLLLRGQAINEIKLLSSSSSIININLSLDPINWSSAQYVSPNLLDSLLNFIETVRDRPVWQPIPTDVRLRLENESYPQFDKPLSDKAAEIIKRESDEEKNVYMTSIRSVTAFGFLPK</sequence>
<dbReference type="EMBL" id="CAJNOU010000849">
    <property type="protein sequence ID" value="CAF1101501.1"/>
    <property type="molecule type" value="Genomic_DNA"/>
</dbReference>